<feature type="signal peptide" evidence="3">
    <location>
        <begin position="1"/>
        <end position="21"/>
    </location>
</feature>
<evidence type="ECO:0000256" key="2">
    <source>
        <dbReference type="SAM" id="Phobius"/>
    </source>
</evidence>
<keyword evidence="2" id="KW-0812">Transmembrane</keyword>
<feature type="region of interest" description="Disordered" evidence="1">
    <location>
        <begin position="256"/>
        <end position="278"/>
    </location>
</feature>
<name>A0ABR3Z6H0_9PEZI</name>
<gene>
    <name evidence="4" type="ORF">Cpir12675_003386</name>
</gene>
<accession>A0ABR3Z6H0</accession>
<organism evidence="4 5">
    <name type="scientific">Ceratocystis pirilliformis</name>
    <dbReference type="NCBI Taxonomy" id="259994"/>
    <lineage>
        <taxon>Eukaryota</taxon>
        <taxon>Fungi</taxon>
        <taxon>Dikarya</taxon>
        <taxon>Ascomycota</taxon>
        <taxon>Pezizomycotina</taxon>
        <taxon>Sordariomycetes</taxon>
        <taxon>Hypocreomycetidae</taxon>
        <taxon>Microascales</taxon>
        <taxon>Ceratocystidaceae</taxon>
        <taxon>Ceratocystis</taxon>
    </lineage>
</organism>
<dbReference type="EMBL" id="JAWDJO010000079">
    <property type="protein sequence ID" value="KAL1895114.1"/>
    <property type="molecule type" value="Genomic_DNA"/>
</dbReference>
<feature type="compositionally biased region" description="Polar residues" evidence="1">
    <location>
        <begin position="120"/>
        <end position="135"/>
    </location>
</feature>
<comment type="caution">
    <text evidence="4">The sequence shown here is derived from an EMBL/GenBank/DDBJ whole genome shotgun (WGS) entry which is preliminary data.</text>
</comment>
<evidence type="ECO:0000313" key="5">
    <source>
        <dbReference type="Proteomes" id="UP001583280"/>
    </source>
</evidence>
<protein>
    <submittedName>
        <fullName evidence="4">Uncharacterized protein</fullName>
    </submittedName>
</protein>
<reference evidence="4 5" key="1">
    <citation type="journal article" date="2024" name="IMA Fungus">
        <title>IMA Genome - F19 : A genome assembly and annotation guide to empower mycologists, including annotated draft genome sequences of Ceratocystis pirilliformis, Diaporthe australafricana, Fusarium ophioides, Paecilomyces lecythidis, and Sporothrix stenoceras.</title>
        <authorList>
            <person name="Aylward J."/>
            <person name="Wilson A.M."/>
            <person name="Visagie C.M."/>
            <person name="Spraker J."/>
            <person name="Barnes I."/>
            <person name="Buitendag C."/>
            <person name="Ceriani C."/>
            <person name="Del Mar Angel L."/>
            <person name="du Plessis D."/>
            <person name="Fuchs T."/>
            <person name="Gasser K."/>
            <person name="Kramer D."/>
            <person name="Li W."/>
            <person name="Munsamy K."/>
            <person name="Piso A."/>
            <person name="Price J.L."/>
            <person name="Sonnekus B."/>
            <person name="Thomas C."/>
            <person name="van der Nest A."/>
            <person name="van Dijk A."/>
            <person name="van Heerden A."/>
            <person name="van Vuuren N."/>
            <person name="Yilmaz N."/>
            <person name="Duong T.A."/>
            <person name="van der Merwe N.A."/>
            <person name="Wingfield M.J."/>
            <person name="Wingfield B.D."/>
        </authorList>
    </citation>
    <scope>NUCLEOTIDE SEQUENCE [LARGE SCALE GENOMIC DNA]</scope>
    <source>
        <strain evidence="4 5">CMW 12675</strain>
    </source>
</reference>
<evidence type="ECO:0000256" key="1">
    <source>
        <dbReference type="SAM" id="MobiDB-lite"/>
    </source>
</evidence>
<feature type="chain" id="PRO_5046499543" evidence="3">
    <location>
        <begin position="22"/>
        <end position="278"/>
    </location>
</feature>
<keyword evidence="2" id="KW-0472">Membrane</keyword>
<keyword evidence="3" id="KW-0732">Signal</keyword>
<evidence type="ECO:0000256" key="3">
    <source>
        <dbReference type="SAM" id="SignalP"/>
    </source>
</evidence>
<feature type="compositionally biased region" description="Polar residues" evidence="1">
    <location>
        <begin position="267"/>
        <end position="278"/>
    </location>
</feature>
<evidence type="ECO:0000313" key="4">
    <source>
        <dbReference type="EMBL" id="KAL1895114.1"/>
    </source>
</evidence>
<keyword evidence="2" id="KW-1133">Transmembrane helix</keyword>
<feature type="transmembrane region" description="Helical" evidence="2">
    <location>
        <begin position="208"/>
        <end position="232"/>
    </location>
</feature>
<keyword evidence="5" id="KW-1185">Reference proteome</keyword>
<dbReference type="Proteomes" id="UP001583280">
    <property type="component" value="Unassembled WGS sequence"/>
</dbReference>
<feature type="region of interest" description="Disordered" evidence="1">
    <location>
        <begin position="102"/>
        <end position="135"/>
    </location>
</feature>
<proteinExistence type="predicted"/>
<sequence>MTRPSIFILAALFSPIYTVAAATVSRISCSDAASVVNARSSIITCTDDSVDACLARLDSIGSDSVVQECFSSSSCASVVNGSVIDPSLTCYLYTMTDDAPESNGAELRMRRRRPSPPRSTDGSLAALTTSSPPESTSGIEMGYLLLARDTLSYDANCSSLTSFKSKVCTTESDTSSCSSTTITTAECMDGYLCKTGGCMELRNSMDTAGIIVAICFASFIAISAGLICFYCCRERSYEKKMAARAEAEAIAKAAAMDRKKADRQPLMSDQNNPFQDQH</sequence>